<dbReference type="Proteomes" id="UP000243217">
    <property type="component" value="Unassembled WGS sequence"/>
</dbReference>
<dbReference type="Pfam" id="PF00439">
    <property type="entry name" value="Bromodomain"/>
    <property type="match status" value="2"/>
</dbReference>
<evidence type="ECO:0000256" key="8">
    <source>
        <dbReference type="PROSITE-ProRule" id="PRU00221"/>
    </source>
</evidence>
<feature type="compositionally biased region" description="Basic residues" evidence="9">
    <location>
        <begin position="1740"/>
        <end position="1751"/>
    </location>
</feature>
<evidence type="ECO:0000256" key="1">
    <source>
        <dbReference type="ARBA" id="ARBA00022574"/>
    </source>
</evidence>
<dbReference type="Gene3D" id="1.20.920.10">
    <property type="entry name" value="Bromodomain-like"/>
    <property type="match status" value="2"/>
</dbReference>
<dbReference type="SUPFAM" id="SSF47370">
    <property type="entry name" value="Bromodomain"/>
    <property type="match status" value="2"/>
</dbReference>
<dbReference type="InterPro" id="IPR001487">
    <property type="entry name" value="Bromodomain"/>
</dbReference>
<feature type="repeat" description="WD" evidence="8">
    <location>
        <begin position="417"/>
        <end position="443"/>
    </location>
</feature>
<dbReference type="InterPro" id="IPR013083">
    <property type="entry name" value="Znf_RING/FYVE/PHD"/>
</dbReference>
<feature type="compositionally biased region" description="Acidic residues" evidence="9">
    <location>
        <begin position="1014"/>
        <end position="1027"/>
    </location>
</feature>
<feature type="compositionally biased region" description="Low complexity" evidence="9">
    <location>
        <begin position="470"/>
        <end position="481"/>
    </location>
</feature>
<keyword evidence="6 7" id="KW-0103">Bromodomain</keyword>
<evidence type="ECO:0000256" key="2">
    <source>
        <dbReference type="ARBA" id="ARBA00022723"/>
    </source>
</evidence>
<feature type="compositionally biased region" description="Acidic residues" evidence="9">
    <location>
        <begin position="914"/>
        <end position="933"/>
    </location>
</feature>
<evidence type="ECO:0000256" key="6">
    <source>
        <dbReference type="ARBA" id="ARBA00023117"/>
    </source>
</evidence>
<dbReference type="PROSITE" id="PS50294">
    <property type="entry name" value="WD_REPEATS_REGION"/>
    <property type="match status" value="3"/>
</dbReference>
<feature type="domain" description="PHD-type" evidence="11">
    <location>
        <begin position="1060"/>
        <end position="1173"/>
    </location>
</feature>
<feature type="repeat" description="WD" evidence="8">
    <location>
        <begin position="251"/>
        <end position="285"/>
    </location>
</feature>
<feature type="repeat" description="WD" evidence="8">
    <location>
        <begin position="286"/>
        <end position="327"/>
    </location>
</feature>
<dbReference type="SUPFAM" id="SSF57889">
    <property type="entry name" value="Cysteine-rich domain"/>
    <property type="match status" value="1"/>
</dbReference>
<feature type="domain" description="Bromo" evidence="10">
    <location>
        <begin position="1486"/>
        <end position="1537"/>
    </location>
</feature>
<dbReference type="EMBL" id="JNBS01000294">
    <property type="protein sequence ID" value="OQS06899.1"/>
    <property type="molecule type" value="Genomic_DNA"/>
</dbReference>
<comment type="caution">
    <text evidence="12">The sequence shown here is derived from an EMBL/GenBank/DDBJ whole genome shotgun (WGS) entry which is preliminary data.</text>
</comment>
<feature type="region of interest" description="Disordered" evidence="9">
    <location>
        <begin position="469"/>
        <end position="514"/>
    </location>
</feature>
<accession>A0A1W0A9N1</accession>
<reference evidence="12 13" key="1">
    <citation type="journal article" date="2014" name="Genome Biol. Evol.">
        <title>The secreted proteins of Achlya hypogyna and Thraustotheca clavata identify the ancestral oomycete secretome and reveal gene acquisitions by horizontal gene transfer.</title>
        <authorList>
            <person name="Misner I."/>
            <person name="Blouin N."/>
            <person name="Leonard G."/>
            <person name="Richards T.A."/>
            <person name="Lane C.E."/>
        </authorList>
    </citation>
    <scope>NUCLEOTIDE SEQUENCE [LARGE SCALE GENOMIC DNA]</scope>
    <source>
        <strain evidence="12 13">ATCC 34112</strain>
    </source>
</reference>
<feature type="region of interest" description="Disordered" evidence="9">
    <location>
        <begin position="1585"/>
        <end position="1604"/>
    </location>
</feature>
<dbReference type="STRING" id="74557.A0A1W0A9N1"/>
<dbReference type="PANTHER" id="PTHR16266:SF17">
    <property type="entry name" value="BRWD3"/>
    <property type="match status" value="1"/>
</dbReference>
<dbReference type="SMART" id="SM00320">
    <property type="entry name" value="WD40"/>
    <property type="match status" value="7"/>
</dbReference>
<feature type="repeat" description="WD" evidence="8">
    <location>
        <begin position="328"/>
        <end position="361"/>
    </location>
</feature>
<dbReference type="InterPro" id="IPR019775">
    <property type="entry name" value="WD40_repeat_CS"/>
</dbReference>
<evidence type="ECO:0000259" key="10">
    <source>
        <dbReference type="PROSITE" id="PS50014"/>
    </source>
</evidence>
<gene>
    <name evidence="12" type="ORF">THRCLA_01069</name>
</gene>
<dbReference type="OrthoDB" id="538223at2759"/>
<dbReference type="PROSITE" id="PS50082">
    <property type="entry name" value="WD_REPEATS_2"/>
    <property type="match status" value="5"/>
</dbReference>
<evidence type="ECO:0000256" key="4">
    <source>
        <dbReference type="ARBA" id="ARBA00022771"/>
    </source>
</evidence>
<dbReference type="GO" id="GO:0005634">
    <property type="term" value="C:nucleus"/>
    <property type="evidence" value="ECO:0007669"/>
    <property type="project" value="TreeGrafter"/>
</dbReference>
<evidence type="ECO:0000256" key="9">
    <source>
        <dbReference type="SAM" id="MobiDB-lite"/>
    </source>
</evidence>
<feature type="compositionally biased region" description="Acidic residues" evidence="9">
    <location>
        <begin position="1771"/>
        <end position="1782"/>
    </location>
</feature>
<feature type="region of interest" description="Disordered" evidence="9">
    <location>
        <begin position="1740"/>
        <end position="1782"/>
    </location>
</feature>
<feature type="repeat" description="WD" evidence="8">
    <location>
        <begin position="644"/>
        <end position="686"/>
    </location>
</feature>
<dbReference type="InterPro" id="IPR001680">
    <property type="entry name" value="WD40_rpt"/>
</dbReference>
<keyword evidence="5" id="KW-0862">Zinc</keyword>
<dbReference type="InterPro" id="IPR034732">
    <property type="entry name" value="EPHD"/>
</dbReference>
<feature type="non-terminal residue" evidence="12">
    <location>
        <position position="1782"/>
    </location>
</feature>
<dbReference type="CDD" id="cd00200">
    <property type="entry name" value="WD40"/>
    <property type="match status" value="1"/>
</dbReference>
<evidence type="ECO:0000256" key="7">
    <source>
        <dbReference type="PROSITE-ProRule" id="PRU00035"/>
    </source>
</evidence>
<dbReference type="PROSITE" id="PS00678">
    <property type="entry name" value="WD_REPEATS_1"/>
    <property type="match status" value="2"/>
</dbReference>
<dbReference type="GO" id="GO:0008270">
    <property type="term" value="F:zinc ion binding"/>
    <property type="evidence" value="ECO:0007669"/>
    <property type="project" value="UniProtKB-KW"/>
</dbReference>
<keyword evidence="13" id="KW-1185">Reference proteome</keyword>
<dbReference type="InterPro" id="IPR046349">
    <property type="entry name" value="C1-like_sf"/>
</dbReference>
<dbReference type="GO" id="GO:0006357">
    <property type="term" value="P:regulation of transcription by RNA polymerase II"/>
    <property type="evidence" value="ECO:0007669"/>
    <property type="project" value="TreeGrafter"/>
</dbReference>
<feature type="domain" description="Bromo" evidence="10">
    <location>
        <begin position="1650"/>
        <end position="1718"/>
    </location>
</feature>
<feature type="region of interest" description="Disordered" evidence="9">
    <location>
        <begin position="861"/>
        <end position="1040"/>
    </location>
</feature>
<dbReference type="PROSITE" id="PS50014">
    <property type="entry name" value="BROMODOMAIN_2"/>
    <property type="match status" value="2"/>
</dbReference>
<dbReference type="CDD" id="cd15571">
    <property type="entry name" value="ePHD"/>
    <property type="match status" value="1"/>
</dbReference>
<dbReference type="InterPro" id="IPR036427">
    <property type="entry name" value="Bromodomain-like_sf"/>
</dbReference>
<dbReference type="Pfam" id="PF25437">
    <property type="entry name" value="BRWD1_N"/>
    <property type="match status" value="1"/>
</dbReference>
<keyword evidence="3" id="KW-0677">Repeat</keyword>
<proteinExistence type="predicted"/>
<keyword evidence="2" id="KW-0479">Metal-binding</keyword>
<dbReference type="SMART" id="SM00297">
    <property type="entry name" value="BROMO"/>
    <property type="match status" value="2"/>
</dbReference>
<dbReference type="InterPro" id="IPR015943">
    <property type="entry name" value="WD40/YVTN_repeat-like_dom_sf"/>
</dbReference>
<dbReference type="InterPro" id="IPR036322">
    <property type="entry name" value="WD40_repeat_dom_sf"/>
</dbReference>
<evidence type="ECO:0008006" key="14">
    <source>
        <dbReference type="Google" id="ProtNLM"/>
    </source>
</evidence>
<name>A0A1W0A9N1_9STRA</name>
<evidence type="ECO:0000313" key="13">
    <source>
        <dbReference type="Proteomes" id="UP000243217"/>
    </source>
</evidence>
<dbReference type="Gene3D" id="2.130.10.10">
    <property type="entry name" value="YVTN repeat-like/Quinoprotein amine dehydrogenase"/>
    <property type="match status" value="3"/>
</dbReference>
<dbReference type="InterPro" id="IPR020472">
    <property type="entry name" value="WD40_PAC1"/>
</dbReference>
<dbReference type="GO" id="GO:0007010">
    <property type="term" value="P:cytoskeleton organization"/>
    <property type="evidence" value="ECO:0007669"/>
    <property type="project" value="TreeGrafter"/>
</dbReference>
<protein>
    <recommendedName>
        <fullName evidence="14">Bromodomain and WD repeat-containing protein 1</fullName>
    </recommendedName>
</protein>
<evidence type="ECO:0000256" key="3">
    <source>
        <dbReference type="ARBA" id="ARBA00022737"/>
    </source>
</evidence>
<evidence type="ECO:0000256" key="5">
    <source>
        <dbReference type="ARBA" id="ARBA00022833"/>
    </source>
</evidence>
<keyword evidence="1 8" id="KW-0853">WD repeat</keyword>
<dbReference type="Pfam" id="PF00400">
    <property type="entry name" value="WD40"/>
    <property type="match status" value="5"/>
</dbReference>
<dbReference type="GO" id="GO:0008360">
    <property type="term" value="P:regulation of cell shape"/>
    <property type="evidence" value="ECO:0007669"/>
    <property type="project" value="TreeGrafter"/>
</dbReference>
<dbReference type="Pfam" id="PF13771">
    <property type="entry name" value="zf-HC5HC2H"/>
    <property type="match status" value="1"/>
</dbReference>
<evidence type="ECO:0000259" key="11">
    <source>
        <dbReference type="PROSITE" id="PS51805"/>
    </source>
</evidence>
<dbReference type="PRINTS" id="PR00503">
    <property type="entry name" value="BROMODOMAIN"/>
</dbReference>
<dbReference type="PROSITE" id="PS51805">
    <property type="entry name" value="EPHD"/>
    <property type="match status" value="1"/>
</dbReference>
<dbReference type="InterPro" id="IPR057452">
    <property type="entry name" value="BRWD/PHIP_N"/>
</dbReference>
<dbReference type="PRINTS" id="PR00320">
    <property type="entry name" value="GPROTEINBRPT"/>
</dbReference>
<keyword evidence="4" id="KW-0863">Zinc-finger</keyword>
<dbReference type="SUPFAM" id="SSF50978">
    <property type="entry name" value="WD40 repeat-like"/>
    <property type="match status" value="1"/>
</dbReference>
<sequence length="1782" mass="201631">MNGLEEEEDEEIITEEDQRRENDLSDVYFLIADFLRRATPCTRTAQVLEEELHSLGLLHHAIDWQGQERRATYTDIHLQHQELPPTQLVHLLRQGSRGNDASLLKRPPAVISTSDERRVAIHQLIRLWMQLRSNERKILRIERLLEKFTTMTTDIAEEERCAKQLRFLQRKRVQDQRRVSELFSQVRRWGMTNTKPYLGKNHIRHLLHRERTGRLLPQSILPSFSADEPPVFTYSRYRILKTLSGHLQISVYCVTFDKSGKYIITGSDDRLVKIWSARTGDLLYTLHGHVGNITDMDINADGTLLATSSDDKTLRVWEITSGFSIAVLVGHTSDVNTVRFHPNLNIIASASNDGMCLLFRLPIIEPGPLNETKMDTVQRLFRQNAYCLNVKPFLVLNHAVTSGASSTTVRLTRSCKVLCLDFSPCGTKIATGSQDGVARIWSVGSHILSSTATTTESTQDQIDAVVASIPESNPEPTPESNAVGFIPPAQSTQPTPGAANPAASPTPEPSLNPHLEHSTIIHESSLPLQGHTSPITNVFFSKQSDCVATQSIKDGTTRLWRWTTEPRKKLSVVHRILHAPEVMSGTRRQATHWSADMMQWTAKEVRLVTLHSRKIDPASLVCEQAIRIWDPITSSLVMTIRHPQKAHVNAVFAMEVHPTDWRILLTAGYDGRICLWDISTGQLLRQYQNYDQVGDPCLIYDVAFSPDGSLFTVTDRAGRLLIFGTGAGDSYKASPRDQYFANDYSAIEMDRNMNVRDRETQIQPHLMPRSVLMDMERTVYAQQPLYLMLDSIALEDYNANYKSRREQYKQLYQANLEGVANTDNTNFEPYQCLIEKLPVVAERPSSGNRLATTQSYRISGEPVLASEVRSAQRRPPRNATTSVDDRDTSVLNDVLPWSSDEDRDEDFQVPNAALDEDDDEDEDDEEMGELVDDESNRGDESGSDTPPRIYTTADGTRALRSRRRESEENMEQAPRRRRLRKRDGRQLLDGPSSGDEDEEAVPGQDVHSAMPVNEENEPDIPHEEEDGATGSSKNQLDKFDKEKTFTSMLAHKRKSDPNAQILCGFCGRGDVGSMVLPGETLGNHPLINGAQRVFVHDQCAIASPQSFYEKDHWYNLAKELRRGWKLKCNACGYKGATIGCNNPSCNVTMHFHCAMTTGWQDQDTYYCRDHQHMYVPTDETPNHQLRAMKAQLLKNKVSFEESFIKRQGYVYDRFYCQQVVSQPEQYNPQVGDVIVYCPQGHEFYLRFAPSKYQPAYMRFPQRYAVVQCRIVDITYTFPLVETYVDGQRILMQLHLEVLGIPSFYFHEHSSDDPCRNDFNNFVPVNDHFEIDESPTRDHFRFLLHTQPNDCPDFILLHAKYALGFVVDWAVGDEVQSTLPSLDIHGVQCDSVVNNGVIKAKQRKDADFDSPWECLSVLFDDDEQCPINPWELEPGTPEARLLQTANAPPVPSIDDEKRAALLRGFASIMQLSVSLDFVHPVPESTADYHVTVANPMDLSLIRNRIEHSYYRQVEALLADVQLILTNCEKYNIESSQIVQNARSLVQATLAIIRQSFPLEVAAWEERHHSAADQFAQETSLLPPVEETKRPVGGVKRSGVGARVPPAKRQCSDDVAVVQKLKLSMAQRQQWLQRLAKGSLAAHLNVLHRAIQAEDIHNIFAAPVTDDIAPGYSSIIPNPMDFGTMQSKMNFYGSFAAYHEDMMLVFENAMVYNEEGSFVHSEALRIKGLLGKCIGTILKGKAKAAPPKRKRPSRNSFDMNDLDSDEASFASSELEEEEEEEEEE</sequence>
<evidence type="ECO:0000313" key="12">
    <source>
        <dbReference type="EMBL" id="OQS06899.1"/>
    </source>
</evidence>
<dbReference type="InterPro" id="IPR052060">
    <property type="entry name" value="Bromo_WD_repeat"/>
</dbReference>
<dbReference type="Gene3D" id="3.30.40.10">
    <property type="entry name" value="Zinc/RING finger domain, C3HC4 (zinc finger)"/>
    <property type="match status" value="1"/>
</dbReference>
<dbReference type="PANTHER" id="PTHR16266">
    <property type="entry name" value="WD REPEAT DOMAIN 9"/>
    <property type="match status" value="1"/>
</dbReference>
<organism evidence="12 13">
    <name type="scientific">Thraustotheca clavata</name>
    <dbReference type="NCBI Taxonomy" id="74557"/>
    <lineage>
        <taxon>Eukaryota</taxon>
        <taxon>Sar</taxon>
        <taxon>Stramenopiles</taxon>
        <taxon>Oomycota</taxon>
        <taxon>Saprolegniomycetes</taxon>
        <taxon>Saprolegniales</taxon>
        <taxon>Achlyaceae</taxon>
        <taxon>Thraustotheca</taxon>
    </lineage>
</organism>